<dbReference type="EMBL" id="DVJJ01000056">
    <property type="protein sequence ID" value="HIS64439.1"/>
    <property type="molecule type" value="Genomic_DNA"/>
</dbReference>
<comment type="function">
    <text evidence="2 12">Catalyzes the synthesis of 5,6-dihydrouridine (D), a modified base found in the D-loop of most tRNAs, via the reduction of the C5-C6 double bond in target uridines.</text>
</comment>
<comment type="similarity">
    <text evidence="12">Belongs to the dus family.</text>
</comment>
<keyword evidence="8" id="KW-0694">RNA-binding</keyword>
<dbReference type="SUPFAM" id="SSF51395">
    <property type="entry name" value="FMN-linked oxidoreductases"/>
    <property type="match status" value="1"/>
</dbReference>
<evidence type="ECO:0000256" key="10">
    <source>
        <dbReference type="ARBA" id="ARBA00048205"/>
    </source>
</evidence>
<comment type="cofactor">
    <cofactor evidence="1 12 14">
        <name>FMN</name>
        <dbReference type="ChEBI" id="CHEBI:58210"/>
    </cofactor>
</comment>
<keyword evidence="14" id="KW-0547">Nucleotide-binding</keyword>
<dbReference type="AlphaFoldDB" id="A0A9D1F8R4"/>
<proteinExistence type="inferred from homology"/>
<dbReference type="InterPro" id="IPR013785">
    <property type="entry name" value="Aldolase_TIM"/>
</dbReference>
<feature type="binding site" evidence="14">
    <location>
        <begin position="16"/>
        <end position="18"/>
    </location>
    <ligand>
        <name>FMN</name>
        <dbReference type="ChEBI" id="CHEBI:58210"/>
    </ligand>
</feature>
<name>A0A9D1F8R4_9FIRM</name>
<evidence type="ECO:0000256" key="12">
    <source>
        <dbReference type="PIRNR" id="PIRNR006621"/>
    </source>
</evidence>
<feature type="binding site" evidence="14">
    <location>
        <position position="170"/>
    </location>
    <ligand>
        <name>FMN</name>
        <dbReference type="ChEBI" id="CHEBI:58210"/>
    </ligand>
</feature>
<dbReference type="CDD" id="cd02801">
    <property type="entry name" value="DUS_like_FMN"/>
    <property type="match status" value="1"/>
</dbReference>
<evidence type="ECO:0000259" key="15">
    <source>
        <dbReference type="Pfam" id="PF01207"/>
    </source>
</evidence>
<evidence type="ECO:0000256" key="5">
    <source>
        <dbReference type="ARBA" id="ARBA00022643"/>
    </source>
</evidence>
<keyword evidence="3" id="KW-0820">tRNA-binding</keyword>
<feature type="binding site" evidence="14">
    <location>
        <begin position="225"/>
        <end position="226"/>
    </location>
    <ligand>
        <name>FMN</name>
        <dbReference type="ChEBI" id="CHEBI:58210"/>
    </ligand>
</feature>
<dbReference type="PIRSF" id="PIRSF006621">
    <property type="entry name" value="Dus"/>
    <property type="match status" value="1"/>
</dbReference>
<evidence type="ECO:0000256" key="4">
    <source>
        <dbReference type="ARBA" id="ARBA00022630"/>
    </source>
</evidence>
<feature type="active site" description="Proton donor" evidence="13">
    <location>
        <position position="101"/>
    </location>
</feature>
<evidence type="ECO:0000256" key="7">
    <source>
        <dbReference type="ARBA" id="ARBA00022857"/>
    </source>
</evidence>
<keyword evidence="4 12" id="KW-0285">Flavoprotein</keyword>
<evidence type="ECO:0000256" key="2">
    <source>
        <dbReference type="ARBA" id="ARBA00002790"/>
    </source>
</evidence>
<evidence type="ECO:0000256" key="13">
    <source>
        <dbReference type="PIRSR" id="PIRSR006621-1"/>
    </source>
</evidence>
<keyword evidence="7" id="KW-0521">NADP</keyword>
<dbReference type="InterPro" id="IPR018517">
    <property type="entry name" value="tRNA_hU_synthase_CS"/>
</dbReference>
<evidence type="ECO:0000256" key="11">
    <source>
        <dbReference type="ARBA" id="ARBA00048802"/>
    </source>
</evidence>
<evidence type="ECO:0000256" key="14">
    <source>
        <dbReference type="PIRSR" id="PIRSR006621-2"/>
    </source>
</evidence>
<organism evidence="16 17">
    <name type="scientific">Candidatus Avoscillospira avistercoris</name>
    <dbReference type="NCBI Taxonomy" id="2840707"/>
    <lineage>
        <taxon>Bacteria</taxon>
        <taxon>Bacillati</taxon>
        <taxon>Bacillota</taxon>
        <taxon>Clostridia</taxon>
        <taxon>Eubacteriales</taxon>
        <taxon>Oscillospiraceae</taxon>
        <taxon>Oscillospiraceae incertae sedis</taxon>
        <taxon>Candidatus Avoscillospira</taxon>
    </lineage>
</organism>
<evidence type="ECO:0000256" key="6">
    <source>
        <dbReference type="ARBA" id="ARBA00022694"/>
    </source>
</evidence>
<protein>
    <recommendedName>
        <fullName evidence="12">tRNA-dihydrouridine synthase</fullName>
        <ecNumber evidence="12">1.3.1.-</ecNumber>
    </recommendedName>
</protein>
<dbReference type="GO" id="GO:0017150">
    <property type="term" value="F:tRNA dihydrouridine synthase activity"/>
    <property type="evidence" value="ECO:0007669"/>
    <property type="project" value="InterPro"/>
</dbReference>
<evidence type="ECO:0000256" key="1">
    <source>
        <dbReference type="ARBA" id="ARBA00001917"/>
    </source>
</evidence>
<evidence type="ECO:0000256" key="9">
    <source>
        <dbReference type="ARBA" id="ARBA00023002"/>
    </source>
</evidence>
<dbReference type="EC" id="1.3.1.-" evidence="12"/>
<comment type="caution">
    <text evidence="16">The sequence shown here is derived from an EMBL/GenBank/DDBJ whole genome shotgun (WGS) entry which is preliminary data.</text>
</comment>
<gene>
    <name evidence="16" type="primary">dusB</name>
    <name evidence="16" type="ORF">IAA83_03585</name>
</gene>
<keyword evidence="9 12" id="KW-0560">Oxidoreductase</keyword>
<sequence>MSRQPFPAHGPLVLAPMAGVTDLAFRTICARLGASVTVTEMVSSRALVYQDRKSVTLLKRTPGDGLCGAQIFGNDPAIMAQAAQLVLTHGEFDFIDINMGCPVPKIANNGDGSALMKDPDLAARIVEAVAEAVPVPVTVKTRLGWDKGSIHVVDFAKRMEDAGAAAVTVHGRTKTMMYSGVADWDTIAKVRQALTVPLCANGDVDSAEAAVRCRKRTGAEMIMIGRAAFGDPWLFQQASAALNGQPVPERPPLSQRVDVAVEQFELARSDKGEHIACLEARKHFAWYLRGVAHSTYYKEKISHIGTMDDIYAIAKGIQRDLR</sequence>
<dbReference type="Gene3D" id="1.10.1200.80">
    <property type="entry name" value="Putative flavin oxidoreducatase, domain 2"/>
    <property type="match status" value="1"/>
</dbReference>
<evidence type="ECO:0000313" key="17">
    <source>
        <dbReference type="Proteomes" id="UP000886741"/>
    </source>
</evidence>
<reference evidence="16" key="1">
    <citation type="submission" date="2020-10" db="EMBL/GenBank/DDBJ databases">
        <authorList>
            <person name="Gilroy R."/>
        </authorList>
    </citation>
    <scope>NUCLEOTIDE SEQUENCE</scope>
    <source>
        <strain evidence="16">ChiBcec16-1751</strain>
    </source>
</reference>
<dbReference type="PROSITE" id="PS01136">
    <property type="entry name" value="UPF0034"/>
    <property type="match status" value="1"/>
</dbReference>
<accession>A0A9D1F8R4</accession>
<dbReference type="PANTHER" id="PTHR45846:SF1">
    <property type="entry name" value="TRNA-DIHYDROURIDINE(47) SYNTHASE [NAD(P)(+)]-LIKE"/>
    <property type="match status" value="1"/>
</dbReference>
<evidence type="ECO:0000256" key="3">
    <source>
        <dbReference type="ARBA" id="ARBA00022555"/>
    </source>
</evidence>
<dbReference type="Proteomes" id="UP000886741">
    <property type="component" value="Unassembled WGS sequence"/>
</dbReference>
<feature type="domain" description="DUS-like FMN-binding" evidence="15">
    <location>
        <begin position="14"/>
        <end position="309"/>
    </location>
</feature>
<feature type="binding site" evidence="14">
    <location>
        <position position="70"/>
    </location>
    <ligand>
        <name>FMN</name>
        <dbReference type="ChEBI" id="CHEBI:58210"/>
    </ligand>
</feature>
<reference evidence="16" key="2">
    <citation type="journal article" date="2021" name="PeerJ">
        <title>Extensive microbial diversity within the chicken gut microbiome revealed by metagenomics and culture.</title>
        <authorList>
            <person name="Gilroy R."/>
            <person name="Ravi A."/>
            <person name="Getino M."/>
            <person name="Pursley I."/>
            <person name="Horton D.L."/>
            <person name="Alikhan N.F."/>
            <person name="Baker D."/>
            <person name="Gharbi K."/>
            <person name="Hall N."/>
            <person name="Watson M."/>
            <person name="Adriaenssens E.M."/>
            <person name="Foster-Nyarko E."/>
            <person name="Jarju S."/>
            <person name="Secka A."/>
            <person name="Antonio M."/>
            <person name="Oren A."/>
            <person name="Chaudhuri R.R."/>
            <person name="La Ragione R."/>
            <person name="Hildebrand F."/>
            <person name="Pallen M.J."/>
        </authorList>
    </citation>
    <scope>NUCLEOTIDE SEQUENCE</scope>
    <source>
        <strain evidence="16">ChiBcec16-1751</strain>
    </source>
</reference>
<comment type="catalytic activity">
    <reaction evidence="11">
        <text>a 5,6-dihydrouridine in tRNA + NAD(+) = a uridine in tRNA + NADH + H(+)</text>
        <dbReference type="Rhea" id="RHEA:54452"/>
        <dbReference type="Rhea" id="RHEA-COMP:13339"/>
        <dbReference type="Rhea" id="RHEA-COMP:13887"/>
        <dbReference type="ChEBI" id="CHEBI:15378"/>
        <dbReference type="ChEBI" id="CHEBI:57540"/>
        <dbReference type="ChEBI" id="CHEBI:57945"/>
        <dbReference type="ChEBI" id="CHEBI:65315"/>
        <dbReference type="ChEBI" id="CHEBI:74443"/>
    </reaction>
</comment>
<dbReference type="InterPro" id="IPR001269">
    <property type="entry name" value="DUS_fam"/>
</dbReference>
<keyword evidence="6 12" id="KW-0819">tRNA processing</keyword>
<dbReference type="GO" id="GO:0000049">
    <property type="term" value="F:tRNA binding"/>
    <property type="evidence" value="ECO:0007669"/>
    <property type="project" value="UniProtKB-KW"/>
</dbReference>
<comment type="catalytic activity">
    <reaction evidence="10">
        <text>a 5,6-dihydrouridine in tRNA + NADP(+) = a uridine in tRNA + NADPH + H(+)</text>
        <dbReference type="Rhea" id="RHEA:23624"/>
        <dbReference type="Rhea" id="RHEA-COMP:13339"/>
        <dbReference type="Rhea" id="RHEA-COMP:13887"/>
        <dbReference type="ChEBI" id="CHEBI:15378"/>
        <dbReference type="ChEBI" id="CHEBI:57783"/>
        <dbReference type="ChEBI" id="CHEBI:58349"/>
        <dbReference type="ChEBI" id="CHEBI:65315"/>
        <dbReference type="ChEBI" id="CHEBI:74443"/>
    </reaction>
</comment>
<dbReference type="Gene3D" id="3.20.20.70">
    <property type="entry name" value="Aldolase class I"/>
    <property type="match status" value="1"/>
</dbReference>
<dbReference type="NCBIfam" id="TIGR00737">
    <property type="entry name" value="nifR3_yhdG"/>
    <property type="match status" value="1"/>
</dbReference>
<feature type="binding site" evidence="14">
    <location>
        <position position="140"/>
    </location>
    <ligand>
        <name>FMN</name>
        <dbReference type="ChEBI" id="CHEBI:58210"/>
    </ligand>
</feature>
<evidence type="ECO:0000313" key="16">
    <source>
        <dbReference type="EMBL" id="HIS64439.1"/>
    </source>
</evidence>
<dbReference type="Pfam" id="PF01207">
    <property type="entry name" value="Dus"/>
    <property type="match status" value="1"/>
</dbReference>
<dbReference type="GO" id="GO:0050660">
    <property type="term" value="F:flavin adenine dinucleotide binding"/>
    <property type="evidence" value="ECO:0007669"/>
    <property type="project" value="InterPro"/>
</dbReference>
<dbReference type="InterPro" id="IPR004652">
    <property type="entry name" value="DusB-like"/>
</dbReference>
<dbReference type="InterPro" id="IPR024036">
    <property type="entry name" value="tRNA-dHydroUridine_Synthase_C"/>
</dbReference>
<evidence type="ECO:0000256" key="8">
    <source>
        <dbReference type="ARBA" id="ARBA00022884"/>
    </source>
</evidence>
<dbReference type="PANTHER" id="PTHR45846">
    <property type="entry name" value="TRNA-DIHYDROURIDINE(47) SYNTHASE [NAD(P)(+)]-LIKE"/>
    <property type="match status" value="1"/>
</dbReference>
<keyword evidence="5 12" id="KW-0288">FMN</keyword>
<dbReference type="InterPro" id="IPR035587">
    <property type="entry name" value="DUS-like_FMN-bd"/>
</dbReference>